<gene>
    <name evidence="2" type="ORF">SK128_000616</name>
</gene>
<feature type="compositionally biased region" description="Basic residues" evidence="1">
    <location>
        <begin position="502"/>
        <end position="518"/>
    </location>
</feature>
<feature type="compositionally biased region" description="Basic and acidic residues" evidence="1">
    <location>
        <begin position="519"/>
        <end position="543"/>
    </location>
</feature>
<evidence type="ECO:0000313" key="2">
    <source>
        <dbReference type="EMBL" id="KAK7063251.1"/>
    </source>
</evidence>
<dbReference type="EMBL" id="JAXCGZ010020901">
    <property type="protein sequence ID" value="KAK7063251.1"/>
    <property type="molecule type" value="Genomic_DNA"/>
</dbReference>
<feature type="compositionally biased region" description="Basic and acidic residues" evidence="1">
    <location>
        <begin position="465"/>
        <end position="489"/>
    </location>
</feature>
<reference evidence="2 3" key="1">
    <citation type="submission" date="2023-11" db="EMBL/GenBank/DDBJ databases">
        <title>Halocaridina rubra genome assembly.</title>
        <authorList>
            <person name="Smith C."/>
        </authorList>
    </citation>
    <scope>NUCLEOTIDE SEQUENCE [LARGE SCALE GENOMIC DNA]</scope>
    <source>
        <strain evidence="2">EP-1</strain>
        <tissue evidence="2">Whole</tissue>
    </source>
</reference>
<comment type="caution">
    <text evidence="2">The sequence shown here is derived from an EMBL/GenBank/DDBJ whole genome shotgun (WGS) entry which is preliminary data.</text>
</comment>
<sequence length="543" mass="59651">MALPTGISTSTWASKSSNDEKSTLEESSKVSAAISPTPEALEIVYLLSGSDDATRVTSAPVLQRDLNSSISPVKKPTHYPDAKDSMSNSEMGMTIKVPVSSAMVTTLSNTSSKVLKGEPNSSVSCTPTAAHDEVFVTATVNYIPSSPVDKLERNSDAISVQENPGCGTQISELENNSKKSFKMNFIDKYSSSSLSTSVDTNIDCENGSCEGTEIKCKICGKIVPKHSKDSTNSLFRGCVLSDNSMTCTDPFIKNRNVTGRNIIPDKSLNLGSINLYSRVSGSAHSFKKQLSPKYTSTLFSSSNRSMKKNDARRCSVDVLYAREPMEPDIEKIKSKRRLSRQTDISSFEFKTLIENSECDDICVKTRENLTLENTRKSSNKIKQYEIPATNSAQPYFPPCQELVADSSTDSCPKVPWNSLETNPSSQDIEDGLLNAEESSAVHNARDEDFYCQESACIGIEADPEEGGKGSRYGEMKENPKAHAEFKAEDLPEEAVDSAPSSVRKKEKQPQKNKKKRKYNEKFKDPDLLGREPGDERLEMNGDL</sequence>
<name>A0AAN8ZVI4_HALRR</name>
<protein>
    <submittedName>
        <fullName evidence="2">Uncharacterized protein</fullName>
    </submittedName>
</protein>
<proteinExistence type="predicted"/>
<evidence type="ECO:0000256" key="1">
    <source>
        <dbReference type="SAM" id="MobiDB-lite"/>
    </source>
</evidence>
<evidence type="ECO:0000313" key="3">
    <source>
        <dbReference type="Proteomes" id="UP001381693"/>
    </source>
</evidence>
<dbReference type="Proteomes" id="UP001381693">
    <property type="component" value="Unassembled WGS sequence"/>
</dbReference>
<accession>A0AAN8ZVI4</accession>
<organism evidence="2 3">
    <name type="scientific">Halocaridina rubra</name>
    <name type="common">Hawaiian red shrimp</name>
    <dbReference type="NCBI Taxonomy" id="373956"/>
    <lineage>
        <taxon>Eukaryota</taxon>
        <taxon>Metazoa</taxon>
        <taxon>Ecdysozoa</taxon>
        <taxon>Arthropoda</taxon>
        <taxon>Crustacea</taxon>
        <taxon>Multicrustacea</taxon>
        <taxon>Malacostraca</taxon>
        <taxon>Eumalacostraca</taxon>
        <taxon>Eucarida</taxon>
        <taxon>Decapoda</taxon>
        <taxon>Pleocyemata</taxon>
        <taxon>Caridea</taxon>
        <taxon>Atyoidea</taxon>
        <taxon>Atyidae</taxon>
        <taxon>Halocaridina</taxon>
    </lineage>
</organism>
<keyword evidence="3" id="KW-1185">Reference proteome</keyword>
<dbReference type="AlphaFoldDB" id="A0AAN8ZVI4"/>
<feature type="region of interest" description="Disordered" evidence="1">
    <location>
        <begin position="461"/>
        <end position="543"/>
    </location>
</feature>
<feature type="compositionally biased region" description="Polar residues" evidence="1">
    <location>
        <begin position="1"/>
        <end position="16"/>
    </location>
</feature>
<feature type="compositionally biased region" description="Basic and acidic residues" evidence="1">
    <location>
        <begin position="17"/>
        <end position="28"/>
    </location>
</feature>
<feature type="region of interest" description="Disordered" evidence="1">
    <location>
        <begin position="1"/>
        <end position="33"/>
    </location>
</feature>